<dbReference type="CDD" id="cd17316">
    <property type="entry name" value="MFS_SV2_like"/>
    <property type="match status" value="1"/>
</dbReference>
<dbReference type="Pfam" id="PF00083">
    <property type="entry name" value="Sugar_tr"/>
    <property type="match status" value="1"/>
</dbReference>
<dbReference type="InterPro" id="IPR005828">
    <property type="entry name" value="MFS_sugar_transport-like"/>
</dbReference>
<keyword evidence="3 5" id="KW-1133">Transmembrane helix</keyword>
<evidence type="ECO:0000313" key="8">
    <source>
        <dbReference type="Proteomes" id="UP000516428"/>
    </source>
</evidence>
<feature type="transmembrane region" description="Helical" evidence="5">
    <location>
        <begin position="297"/>
        <end position="315"/>
    </location>
</feature>
<dbReference type="GO" id="GO:0005886">
    <property type="term" value="C:plasma membrane"/>
    <property type="evidence" value="ECO:0007669"/>
    <property type="project" value="UniProtKB-SubCell"/>
</dbReference>
<feature type="transmembrane region" description="Helical" evidence="5">
    <location>
        <begin position="413"/>
        <end position="432"/>
    </location>
</feature>
<feature type="transmembrane region" description="Helical" evidence="5">
    <location>
        <begin position="93"/>
        <end position="111"/>
    </location>
</feature>
<feature type="domain" description="Major facilitator superfamily (MFS) profile" evidence="6">
    <location>
        <begin position="27"/>
        <end position="436"/>
    </location>
</feature>
<proteinExistence type="predicted"/>
<feature type="transmembrane region" description="Helical" evidence="5">
    <location>
        <begin position="61"/>
        <end position="81"/>
    </location>
</feature>
<dbReference type="EMBL" id="CP061281">
    <property type="protein sequence ID" value="QNS02334.1"/>
    <property type="molecule type" value="Genomic_DNA"/>
</dbReference>
<name>A0A7H1B0S9_9ACTN</name>
<evidence type="ECO:0000313" key="7">
    <source>
        <dbReference type="EMBL" id="QNS02334.1"/>
    </source>
</evidence>
<feature type="transmembrane region" description="Helical" evidence="5">
    <location>
        <begin position="346"/>
        <end position="365"/>
    </location>
</feature>
<feature type="transmembrane region" description="Helical" evidence="5">
    <location>
        <begin position="151"/>
        <end position="173"/>
    </location>
</feature>
<dbReference type="KEGG" id="sxn:IAG42_01060"/>
<reference evidence="7 8" key="1">
    <citation type="submission" date="2020-09" db="EMBL/GenBank/DDBJ databases">
        <title>A novel species.</title>
        <authorList>
            <person name="Gao J."/>
        </authorList>
    </citation>
    <scope>NUCLEOTIDE SEQUENCE [LARGE SCALE GENOMIC DNA]</scope>
    <source>
        <strain evidence="7 8">CRXT-Y-14</strain>
    </source>
</reference>
<organism evidence="7 8">
    <name type="scientific">Streptomyces xanthii</name>
    <dbReference type="NCBI Taxonomy" id="2768069"/>
    <lineage>
        <taxon>Bacteria</taxon>
        <taxon>Bacillati</taxon>
        <taxon>Actinomycetota</taxon>
        <taxon>Actinomycetes</taxon>
        <taxon>Kitasatosporales</taxon>
        <taxon>Streptomycetaceae</taxon>
        <taxon>Streptomyces</taxon>
    </lineage>
</organism>
<keyword evidence="8" id="KW-1185">Reference proteome</keyword>
<feature type="transmembrane region" description="Helical" evidence="5">
    <location>
        <begin position="322"/>
        <end position="340"/>
    </location>
</feature>
<dbReference type="InterPro" id="IPR005829">
    <property type="entry name" value="Sugar_transporter_CS"/>
</dbReference>
<accession>A0A7H1B0S9</accession>
<evidence type="ECO:0000256" key="2">
    <source>
        <dbReference type="ARBA" id="ARBA00022692"/>
    </source>
</evidence>
<dbReference type="InterPro" id="IPR020846">
    <property type="entry name" value="MFS_dom"/>
</dbReference>
<dbReference type="Proteomes" id="UP000516428">
    <property type="component" value="Chromosome"/>
</dbReference>
<protein>
    <submittedName>
        <fullName evidence="7">MFS transporter</fullName>
    </submittedName>
</protein>
<evidence type="ECO:0000259" key="6">
    <source>
        <dbReference type="PROSITE" id="PS50850"/>
    </source>
</evidence>
<dbReference type="PANTHER" id="PTHR23508">
    <property type="entry name" value="CARBOXYLIC ACID TRANSPORTER PROTEIN HOMOLOG"/>
    <property type="match status" value="1"/>
</dbReference>
<dbReference type="PROSITE" id="PS50850">
    <property type="entry name" value="MFS"/>
    <property type="match status" value="1"/>
</dbReference>
<evidence type="ECO:0000256" key="1">
    <source>
        <dbReference type="ARBA" id="ARBA00004651"/>
    </source>
</evidence>
<evidence type="ECO:0000256" key="5">
    <source>
        <dbReference type="SAM" id="Phobius"/>
    </source>
</evidence>
<dbReference type="SUPFAM" id="SSF103473">
    <property type="entry name" value="MFS general substrate transporter"/>
    <property type="match status" value="1"/>
</dbReference>
<evidence type="ECO:0000256" key="4">
    <source>
        <dbReference type="ARBA" id="ARBA00023136"/>
    </source>
</evidence>
<evidence type="ECO:0000256" key="3">
    <source>
        <dbReference type="ARBA" id="ARBA00022989"/>
    </source>
</evidence>
<feature type="transmembrane region" description="Helical" evidence="5">
    <location>
        <begin position="179"/>
        <end position="197"/>
    </location>
</feature>
<feature type="transmembrane region" description="Helical" evidence="5">
    <location>
        <begin position="377"/>
        <end position="401"/>
    </location>
</feature>
<dbReference type="PROSITE" id="PS00217">
    <property type="entry name" value="SUGAR_TRANSPORT_2"/>
    <property type="match status" value="1"/>
</dbReference>
<dbReference type="PANTHER" id="PTHR23508:SF10">
    <property type="entry name" value="CARBOXYLIC ACID TRANSPORTER PROTEIN HOMOLOG"/>
    <property type="match status" value="1"/>
</dbReference>
<comment type="subcellular location">
    <subcellularLocation>
        <location evidence="1">Cell membrane</location>
        <topology evidence="1">Multi-pass membrane protein</topology>
    </subcellularLocation>
</comment>
<feature type="transmembrane region" description="Helical" evidence="5">
    <location>
        <begin position="263"/>
        <end position="285"/>
    </location>
</feature>
<keyword evidence="2 5" id="KW-0812">Transmembrane</keyword>
<dbReference type="GO" id="GO:0046943">
    <property type="term" value="F:carboxylic acid transmembrane transporter activity"/>
    <property type="evidence" value="ECO:0007669"/>
    <property type="project" value="TreeGrafter"/>
</dbReference>
<sequence>MTTEATVRTRAVPGSPKERLTRFHLRVTATTFGANFSDGFALGVIGAVLPTLSTSMHLNGVWQGLLGASALIGLFFGSVILGRVADAIGRQKLYLYNFVLITVASAAQFWAHDPWSLFALRLLIGFGLGADYAVGPTLLSEFSPRHLRGLLLGSLTVLWTVGYVLANILGTYISLSDTSAHLLLAAGALPAALVLFLRIGTPESPSWLASRGRVAEADEIRRRYLGEEPEPRTAQGTPPAPEVTPSYSELFAPGQRRNTWFGVIFYSAQVLPYFAIYTFMSTILASLHVADADAQNTVLNLFLLLGGVVGLWPVQRMGRRPFTVWTFVVLTVCLAAMAALNDHSGLVLMVPFVIYTFVMAAASNITQVYPPELFPTALRGAGVGFLNGTSRVASAVGTFILPISLDRLGVGWSMAWLAGVLLLGTLASVAWAPETRNLVTTEGLHH</sequence>
<feature type="transmembrane region" description="Helical" evidence="5">
    <location>
        <begin position="117"/>
        <end position="139"/>
    </location>
</feature>
<dbReference type="InterPro" id="IPR036259">
    <property type="entry name" value="MFS_trans_sf"/>
</dbReference>
<dbReference type="Gene3D" id="1.20.1250.20">
    <property type="entry name" value="MFS general substrate transporter like domains"/>
    <property type="match status" value="1"/>
</dbReference>
<feature type="transmembrane region" description="Helical" evidence="5">
    <location>
        <begin position="27"/>
        <end position="49"/>
    </location>
</feature>
<dbReference type="RefSeq" id="WP_188335089.1">
    <property type="nucleotide sequence ID" value="NZ_CP061281.1"/>
</dbReference>
<keyword evidence="4 5" id="KW-0472">Membrane</keyword>
<dbReference type="AlphaFoldDB" id="A0A7H1B0S9"/>
<gene>
    <name evidence="7" type="ORF">IAG42_01060</name>
</gene>